<dbReference type="GO" id="GO:0016740">
    <property type="term" value="F:transferase activity"/>
    <property type="evidence" value="ECO:0007669"/>
    <property type="project" value="UniProtKB-KW"/>
</dbReference>
<name>A0A5Q0QEI4_9SPHI</name>
<dbReference type="InterPro" id="IPR017850">
    <property type="entry name" value="Alkaline_phosphatase_core_sf"/>
</dbReference>
<keyword evidence="5" id="KW-1185">Reference proteome</keyword>
<dbReference type="EMBL" id="CP045652">
    <property type="protein sequence ID" value="QGA25580.1"/>
    <property type="molecule type" value="Genomic_DNA"/>
</dbReference>
<dbReference type="PANTHER" id="PTHR43751">
    <property type="entry name" value="SULFATASE"/>
    <property type="match status" value="1"/>
</dbReference>
<dbReference type="CDD" id="cd16027">
    <property type="entry name" value="SGSH"/>
    <property type="match status" value="1"/>
</dbReference>
<organism evidence="4 5">
    <name type="scientific">Sphingobacterium zhuxiongii</name>
    <dbReference type="NCBI Taxonomy" id="2662364"/>
    <lineage>
        <taxon>Bacteria</taxon>
        <taxon>Pseudomonadati</taxon>
        <taxon>Bacteroidota</taxon>
        <taxon>Sphingobacteriia</taxon>
        <taxon>Sphingobacteriales</taxon>
        <taxon>Sphingobacteriaceae</taxon>
        <taxon>Sphingobacterium</taxon>
    </lineage>
</organism>
<evidence type="ECO:0000259" key="3">
    <source>
        <dbReference type="Pfam" id="PF00884"/>
    </source>
</evidence>
<proteinExistence type="inferred from homology"/>
<dbReference type="PROSITE" id="PS00523">
    <property type="entry name" value="SULFATASE_1"/>
    <property type="match status" value="1"/>
</dbReference>
<dbReference type="AlphaFoldDB" id="A0A5Q0QEI4"/>
<dbReference type="InterPro" id="IPR024607">
    <property type="entry name" value="Sulfatase_CS"/>
</dbReference>
<dbReference type="Pfam" id="PF00884">
    <property type="entry name" value="Sulfatase"/>
    <property type="match status" value="1"/>
</dbReference>
<dbReference type="RefSeq" id="WP_153509900.1">
    <property type="nucleotide sequence ID" value="NZ_CP045652.1"/>
</dbReference>
<evidence type="ECO:0000256" key="2">
    <source>
        <dbReference type="ARBA" id="ARBA00022801"/>
    </source>
</evidence>
<feature type="domain" description="Sulfatase N-terminal" evidence="3">
    <location>
        <begin position="26"/>
        <end position="295"/>
    </location>
</feature>
<dbReference type="PANTHER" id="PTHR43751:SF1">
    <property type="entry name" value="SULFATASE ATSG-RELATED"/>
    <property type="match status" value="1"/>
</dbReference>
<dbReference type="GO" id="GO:0016787">
    <property type="term" value="F:hydrolase activity"/>
    <property type="evidence" value="ECO:0007669"/>
    <property type="project" value="UniProtKB-KW"/>
</dbReference>
<dbReference type="SUPFAM" id="SSF53649">
    <property type="entry name" value="Alkaline phosphatase-like"/>
    <property type="match status" value="1"/>
</dbReference>
<dbReference type="Gene3D" id="3.40.720.10">
    <property type="entry name" value="Alkaline Phosphatase, subunit A"/>
    <property type="match status" value="1"/>
</dbReference>
<comment type="similarity">
    <text evidence="1">Belongs to the sulfatase family.</text>
</comment>
<dbReference type="InterPro" id="IPR052701">
    <property type="entry name" value="GAG_Ulvan_Degrading_Sulfatases"/>
</dbReference>
<keyword evidence="2 4" id="KW-0378">Hydrolase</keyword>
<dbReference type="Proteomes" id="UP000326921">
    <property type="component" value="Chromosome"/>
</dbReference>
<reference evidence="4 5" key="1">
    <citation type="submission" date="2019-10" db="EMBL/GenBank/DDBJ databases">
        <authorList>
            <person name="Dong K."/>
        </authorList>
    </citation>
    <scope>NUCLEOTIDE SEQUENCE [LARGE SCALE GENOMIC DNA]</scope>
    <source>
        <strain evidence="5">dk4302</strain>
    </source>
</reference>
<evidence type="ECO:0000313" key="4">
    <source>
        <dbReference type="EMBL" id="QGA25580.1"/>
    </source>
</evidence>
<dbReference type="KEGG" id="sphe:GFH32_04275"/>
<evidence type="ECO:0000256" key="1">
    <source>
        <dbReference type="ARBA" id="ARBA00008779"/>
    </source>
</evidence>
<sequence length="493" mass="56026">MKSISIYTCFLSLIFNCLVLKGQERPNILLIMSDNQSWNHLGAYGDSVIKTPNIDQVAQKGIIYSNVFCGSPSCTPSRAGLLTGQDIYRLKEGANLWGILPKEFDSYVDLLEKSGYQVGYEGKGWGPGNIEASGRSRNPGGDLYADFETFLKKNEDNGQSPWHYWFSSKHPHRPFKTGSGKESGMAIDKIKVPPYLPDSKEVREDIADYYYAIQEFDQEVGQLLATLKNNGQEKNTLIIICSDNGWQMPRGLANVYDAGARVPLIFNWSGNITAGKAEQLVNLNQLAPTILKAAGLPIPTDMTAQAIDFIDKAENTEDFIIMARERHALVRKNGLGYPVRAIRTAEYLYILNLESERWPAGEPPLFGDVDAHMLHYPSASKIFILANKNNPKYKRFFEYAFEKRPEEELYKLATDPDQLINLANKKEYHHEKEKLKQRLIAYLKSTGDPRFTGGSIIWDESTYYQKRDFNPKPSEEARKALNLEKEYHYFENK</sequence>
<protein>
    <submittedName>
        <fullName evidence="4">Sulfatase-like hydrolase/transferase</fullName>
    </submittedName>
</protein>
<gene>
    <name evidence="4" type="ORF">GFH32_04275</name>
</gene>
<dbReference type="InterPro" id="IPR000917">
    <property type="entry name" value="Sulfatase_N"/>
</dbReference>
<accession>A0A5Q0QEI4</accession>
<keyword evidence="4" id="KW-0808">Transferase</keyword>
<evidence type="ECO:0000313" key="5">
    <source>
        <dbReference type="Proteomes" id="UP000326921"/>
    </source>
</evidence>